<keyword evidence="3" id="KW-1185">Reference proteome</keyword>
<name>A0AAE1V6U6_9SOLA</name>
<feature type="region of interest" description="Disordered" evidence="1">
    <location>
        <begin position="106"/>
        <end position="136"/>
    </location>
</feature>
<dbReference type="AlphaFoldDB" id="A0AAE1V6U6"/>
<accession>A0AAE1V6U6</accession>
<evidence type="ECO:0000313" key="3">
    <source>
        <dbReference type="Proteomes" id="UP001291623"/>
    </source>
</evidence>
<evidence type="ECO:0000313" key="2">
    <source>
        <dbReference type="EMBL" id="KAK4352601.1"/>
    </source>
</evidence>
<organism evidence="2 3">
    <name type="scientific">Anisodus tanguticus</name>
    <dbReference type="NCBI Taxonomy" id="243964"/>
    <lineage>
        <taxon>Eukaryota</taxon>
        <taxon>Viridiplantae</taxon>
        <taxon>Streptophyta</taxon>
        <taxon>Embryophyta</taxon>
        <taxon>Tracheophyta</taxon>
        <taxon>Spermatophyta</taxon>
        <taxon>Magnoliopsida</taxon>
        <taxon>eudicotyledons</taxon>
        <taxon>Gunneridae</taxon>
        <taxon>Pentapetalae</taxon>
        <taxon>asterids</taxon>
        <taxon>lamiids</taxon>
        <taxon>Solanales</taxon>
        <taxon>Solanaceae</taxon>
        <taxon>Solanoideae</taxon>
        <taxon>Hyoscyameae</taxon>
        <taxon>Anisodus</taxon>
    </lineage>
</organism>
<gene>
    <name evidence="2" type="ORF">RND71_028119</name>
</gene>
<proteinExistence type="predicted"/>
<protein>
    <submittedName>
        <fullName evidence="2">Uncharacterized protein</fullName>
    </submittedName>
</protein>
<feature type="compositionally biased region" description="Basic and acidic residues" evidence="1">
    <location>
        <begin position="123"/>
        <end position="136"/>
    </location>
</feature>
<dbReference type="Proteomes" id="UP001291623">
    <property type="component" value="Unassembled WGS sequence"/>
</dbReference>
<reference evidence="2" key="1">
    <citation type="submission" date="2023-12" db="EMBL/GenBank/DDBJ databases">
        <title>Genome assembly of Anisodus tanguticus.</title>
        <authorList>
            <person name="Wang Y.-J."/>
        </authorList>
    </citation>
    <scope>NUCLEOTIDE SEQUENCE</scope>
    <source>
        <strain evidence="2">KB-2021</strain>
        <tissue evidence="2">Leaf</tissue>
    </source>
</reference>
<sequence>MLSLTGKKCDQLLQLIVKNGVSRLASDYFTGITQTSWSVRLVTLVNQRGSKTFSHNNAKTSSFTTAAGGGFIKPTTTFSGESAAVFKAVRFQSNIAGEQLSTVYYEEDGHHQINDENQDSDNQESKLDALDKSESP</sequence>
<evidence type="ECO:0000256" key="1">
    <source>
        <dbReference type="SAM" id="MobiDB-lite"/>
    </source>
</evidence>
<comment type="caution">
    <text evidence="2">The sequence shown here is derived from an EMBL/GenBank/DDBJ whole genome shotgun (WGS) entry which is preliminary data.</text>
</comment>
<dbReference type="EMBL" id="JAVYJV010000015">
    <property type="protein sequence ID" value="KAK4352601.1"/>
    <property type="molecule type" value="Genomic_DNA"/>
</dbReference>